<dbReference type="EMBL" id="JAPZBS010000002">
    <property type="protein sequence ID" value="KAJ5381023.1"/>
    <property type="molecule type" value="Genomic_DNA"/>
</dbReference>
<reference evidence="1" key="1">
    <citation type="submission" date="2022-11" db="EMBL/GenBank/DDBJ databases">
        <authorList>
            <person name="Petersen C."/>
        </authorList>
    </citation>
    <scope>NUCLEOTIDE SEQUENCE</scope>
    <source>
        <strain evidence="1">IBT 29864</strain>
    </source>
</reference>
<protein>
    <submittedName>
        <fullName evidence="1">Uncharacterized protein</fullName>
    </submittedName>
</protein>
<evidence type="ECO:0000313" key="2">
    <source>
        <dbReference type="Proteomes" id="UP001147782"/>
    </source>
</evidence>
<name>A0A9W9VG74_9EURO</name>
<organism evidence="1 2">
    <name type="scientific">Penicillium cataractarum</name>
    <dbReference type="NCBI Taxonomy" id="2100454"/>
    <lineage>
        <taxon>Eukaryota</taxon>
        <taxon>Fungi</taxon>
        <taxon>Dikarya</taxon>
        <taxon>Ascomycota</taxon>
        <taxon>Pezizomycotina</taxon>
        <taxon>Eurotiomycetes</taxon>
        <taxon>Eurotiomycetidae</taxon>
        <taxon>Eurotiales</taxon>
        <taxon>Aspergillaceae</taxon>
        <taxon>Penicillium</taxon>
    </lineage>
</organism>
<sequence>VPIRFVYQATNPEDITDQHKDSLLNFFNRELAKLYRASSSGLIHYKLKYKRRLGLFRLLPEILTKLHKPSTASSVPYDYGSSTRFGNLDILDRPTIRSKYYPNTPLSSVSSYLDTTSKKRNDIDPYVPFLEGYLGNYSYNYKEILNKPKGTSLLLLIRERLAFKPLFLIREDIKERSKEYPV</sequence>
<dbReference type="AlphaFoldDB" id="A0A9W9VG74"/>
<gene>
    <name evidence="1" type="ORF">N7496_003451</name>
</gene>
<accession>A0A9W9VG74</accession>
<comment type="caution">
    <text evidence="1">The sequence shown here is derived from an EMBL/GenBank/DDBJ whole genome shotgun (WGS) entry which is preliminary data.</text>
</comment>
<feature type="non-terminal residue" evidence="1">
    <location>
        <position position="1"/>
    </location>
</feature>
<reference evidence="1" key="2">
    <citation type="journal article" date="2023" name="IMA Fungus">
        <title>Comparative genomic study of the Penicillium genus elucidates a diverse pangenome and 15 lateral gene transfer events.</title>
        <authorList>
            <person name="Petersen C."/>
            <person name="Sorensen T."/>
            <person name="Nielsen M.R."/>
            <person name="Sondergaard T.E."/>
            <person name="Sorensen J.L."/>
            <person name="Fitzpatrick D.A."/>
            <person name="Frisvad J.C."/>
            <person name="Nielsen K.L."/>
        </authorList>
    </citation>
    <scope>NUCLEOTIDE SEQUENCE</scope>
    <source>
        <strain evidence="1">IBT 29864</strain>
    </source>
</reference>
<evidence type="ECO:0000313" key="1">
    <source>
        <dbReference type="EMBL" id="KAJ5381023.1"/>
    </source>
</evidence>
<proteinExistence type="predicted"/>
<keyword evidence="2" id="KW-1185">Reference proteome</keyword>
<dbReference type="GeneID" id="81435559"/>
<dbReference type="Proteomes" id="UP001147782">
    <property type="component" value="Unassembled WGS sequence"/>
</dbReference>
<dbReference type="RefSeq" id="XP_056558594.1">
    <property type="nucleotide sequence ID" value="XM_056696382.1"/>
</dbReference>